<sequence>MAGGKSINGGGGAIKPLQQKKNGVVDAGVLFYSGVIYSDVFSSGEAAIGGGKRLVMYTAF</sequence>
<dbReference type="AlphaFoldDB" id="A0A2I0L4Y5"/>
<protein>
    <submittedName>
        <fullName evidence="1">Uncharacterized protein</fullName>
    </submittedName>
</protein>
<evidence type="ECO:0000313" key="1">
    <source>
        <dbReference type="EMBL" id="PKI75757.1"/>
    </source>
</evidence>
<reference evidence="1 2" key="1">
    <citation type="submission" date="2017-11" db="EMBL/GenBank/DDBJ databases">
        <title>De-novo sequencing of pomegranate (Punica granatum L.) genome.</title>
        <authorList>
            <person name="Akparov Z."/>
            <person name="Amiraslanov A."/>
            <person name="Hajiyeva S."/>
            <person name="Abbasov M."/>
            <person name="Kaur K."/>
            <person name="Hamwieh A."/>
            <person name="Solovyev V."/>
            <person name="Salamov A."/>
            <person name="Braich B."/>
            <person name="Kosarev P."/>
            <person name="Mahmoud A."/>
            <person name="Hajiyev E."/>
            <person name="Babayeva S."/>
            <person name="Izzatullayeva V."/>
            <person name="Mammadov A."/>
            <person name="Mammadov A."/>
            <person name="Sharifova S."/>
            <person name="Ojaghi J."/>
            <person name="Eynullazada K."/>
            <person name="Bayramov B."/>
            <person name="Abdulazimova A."/>
            <person name="Shahmuradov I."/>
        </authorList>
    </citation>
    <scope>NUCLEOTIDE SEQUENCE [LARGE SCALE GENOMIC DNA]</scope>
    <source>
        <strain evidence="2">cv. AG2017</strain>
        <tissue evidence="1">Leaf</tissue>
    </source>
</reference>
<gene>
    <name evidence="1" type="ORF">CRG98_003850</name>
</gene>
<dbReference type="EMBL" id="PGOL01000151">
    <property type="protein sequence ID" value="PKI75757.1"/>
    <property type="molecule type" value="Genomic_DNA"/>
</dbReference>
<keyword evidence="2" id="KW-1185">Reference proteome</keyword>
<accession>A0A2I0L4Y5</accession>
<comment type="caution">
    <text evidence="1">The sequence shown here is derived from an EMBL/GenBank/DDBJ whole genome shotgun (WGS) entry which is preliminary data.</text>
</comment>
<dbReference type="Proteomes" id="UP000233551">
    <property type="component" value="Unassembled WGS sequence"/>
</dbReference>
<proteinExistence type="predicted"/>
<organism evidence="1 2">
    <name type="scientific">Punica granatum</name>
    <name type="common">Pomegranate</name>
    <dbReference type="NCBI Taxonomy" id="22663"/>
    <lineage>
        <taxon>Eukaryota</taxon>
        <taxon>Viridiplantae</taxon>
        <taxon>Streptophyta</taxon>
        <taxon>Embryophyta</taxon>
        <taxon>Tracheophyta</taxon>
        <taxon>Spermatophyta</taxon>
        <taxon>Magnoliopsida</taxon>
        <taxon>eudicotyledons</taxon>
        <taxon>Gunneridae</taxon>
        <taxon>Pentapetalae</taxon>
        <taxon>rosids</taxon>
        <taxon>malvids</taxon>
        <taxon>Myrtales</taxon>
        <taxon>Lythraceae</taxon>
        <taxon>Punica</taxon>
    </lineage>
</organism>
<evidence type="ECO:0000313" key="2">
    <source>
        <dbReference type="Proteomes" id="UP000233551"/>
    </source>
</evidence>
<name>A0A2I0L4Y5_PUNGR</name>